<evidence type="ECO:0000256" key="1">
    <source>
        <dbReference type="SAM" id="SignalP"/>
    </source>
</evidence>
<sequence length="155" mass="18010">FTFGLNSLIFLSKASALFKPILKSATKYASILKQRHVQIPTLGSLESLGFTNAFVIEIDQFFSQKKQLELINIGTKSIRNQTKIYDRAMIKQYENIFSHKVLRPFYIVHSESETSTWLSFVRLVCGLSLQNEEIYFLLRNSHTIKNIYSNDYNQM</sequence>
<evidence type="ECO:0000313" key="2">
    <source>
        <dbReference type="EMBL" id="JAP91752.1"/>
    </source>
</evidence>
<feature type="non-terminal residue" evidence="2">
    <location>
        <position position="1"/>
    </location>
</feature>
<feature type="signal peptide" evidence="1">
    <location>
        <begin position="1"/>
        <end position="16"/>
    </location>
</feature>
<dbReference type="AlphaFoldDB" id="A0A146K4D9"/>
<accession>A0A146K4D9</accession>
<name>A0A146K4D9_9EUKA</name>
<reference evidence="2" key="1">
    <citation type="submission" date="2015-07" db="EMBL/GenBank/DDBJ databases">
        <title>Adaptation to a free-living lifestyle via gene acquisitions in the diplomonad Trepomonas sp. PC1.</title>
        <authorList>
            <person name="Xu F."/>
            <person name="Jerlstrom-Hultqvist J."/>
            <person name="Kolisko M."/>
            <person name="Simpson A.G.B."/>
            <person name="Roger A.J."/>
            <person name="Svard S.G."/>
            <person name="Andersson J.O."/>
        </authorList>
    </citation>
    <scope>NUCLEOTIDE SEQUENCE</scope>
    <source>
        <strain evidence="2">PC1</strain>
    </source>
</reference>
<organism evidence="2">
    <name type="scientific">Trepomonas sp. PC1</name>
    <dbReference type="NCBI Taxonomy" id="1076344"/>
    <lineage>
        <taxon>Eukaryota</taxon>
        <taxon>Metamonada</taxon>
        <taxon>Diplomonadida</taxon>
        <taxon>Hexamitidae</taxon>
        <taxon>Hexamitinae</taxon>
        <taxon>Trepomonas</taxon>
    </lineage>
</organism>
<feature type="non-terminal residue" evidence="2">
    <location>
        <position position="155"/>
    </location>
</feature>
<protein>
    <submittedName>
        <fullName evidence="2">Uncharacterized protein</fullName>
    </submittedName>
</protein>
<feature type="chain" id="PRO_5007526574" evidence="1">
    <location>
        <begin position="17"/>
        <end position="155"/>
    </location>
</feature>
<keyword evidence="1" id="KW-0732">Signal</keyword>
<gene>
    <name evidence="2" type="ORF">TPC1_16533</name>
</gene>
<proteinExistence type="predicted"/>
<dbReference type="EMBL" id="GDID01004854">
    <property type="protein sequence ID" value="JAP91752.1"/>
    <property type="molecule type" value="Transcribed_RNA"/>
</dbReference>